<gene>
    <name evidence="3" type="ORF">HMPREF1181_00859</name>
</gene>
<dbReference type="Proteomes" id="UP000014614">
    <property type="component" value="Unassembled WGS sequence"/>
</dbReference>
<feature type="domain" description="Pvc16 N-terminal" evidence="2">
    <location>
        <begin position="32"/>
        <end position="164"/>
    </location>
</feature>
<dbReference type="Pfam" id="PF14065">
    <property type="entry name" value="Pvc16_N"/>
    <property type="match status" value="1"/>
</dbReference>
<protein>
    <recommendedName>
        <fullName evidence="2">Pvc16 N-terminal domain-containing protein</fullName>
    </recommendedName>
</protein>
<evidence type="ECO:0000256" key="1">
    <source>
        <dbReference type="SAM" id="MobiDB-lite"/>
    </source>
</evidence>
<dbReference type="RefSeq" id="WP_016661268.1">
    <property type="nucleotide sequence ID" value="NZ_KE340311.1"/>
</dbReference>
<evidence type="ECO:0000259" key="2">
    <source>
        <dbReference type="Pfam" id="PF14065"/>
    </source>
</evidence>
<comment type="caution">
    <text evidence="3">The sequence shown here is derived from an EMBL/GenBank/DDBJ whole genome shotgun (WGS) entry which is preliminary data.</text>
</comment>
<accession>S3YG06</accession>
<evidence type="ECO:0000313" key="4">
    <source>
        <dbReference type="Proteomes" id="UP000014614"/>
    </source>
</evidence>
<name>S3YG06_BACSE</name>
<sequence length="190" mass="21030">MIRKILTYYAKRLDEYLSAFHHRPEGLATVGQIGSSTEEHLNKMVVSLLNVERETSGGISAPVQRTGDGRYARMQPPLLLNLNIMLAAVFDGRQYAESLSLLSDTMRFIQSVPKFTVEGADYTIEVVNISTQDMNNVWTLLGGQYYPSMVCKIRRLSIDGDSIAAGDRTTDQQSSSKSPSSSGCRRDDNG</sequence>
<reference evidence="3 4" key="1">
    <citation type="submission" date="2013-05" db="EMBL/GenBank/DDBJ databases">
        <title>The Genome Sequence of Bacteroides stercoris CC31F.</title>
        <authorList>
            <consortium name="The Broad Institute Genomics Platform"/>
            <person name="Earl A."/>
            <person name="Ward D."/>
            <person name="Feldgarden M."/>
            <person name="Gevers D."/>
            <person name="Oliphant K."/>
            <person name="Allen-Vercoe E."/>
            <person name="Walker B."/>
            <person name="Young S."/>
            <person name="Zeng Q."/>
            <person name="Gargeya S."/>
            <person name="Fitzgerald M."/>
            <person name="Haas B."/>
            <person name="Abouelleil A."/>
            <person name="Allen A.W."/>
            <person name="Alvarado L."/>
            <person name="Arachchi H.M."/>
            <person name="Berlin A.M."/>
            <person name="Chapman S.B."/>
            <person name="Gainer-Dewar J."/>
            <person name="Goldberg J."/>
            <person name="Griggs A."/>
            <person name="Gujja S."/>
            <person name="Hansen M."/>
            <person name="Howarth C."/>
            <person name="Imamovic A."/>
            <person name="Ireland A."/>
            <person name="Larimer J."/>
            <person name="McCowan C."/>
            <person name="Murphy C."/>
            <person name="Pearson M."/>
            <person name="Poon T.W."/>
            <person name="Priest M."/>
            <person name="Roberts A."/>
            <person name="Saif S."/>
            <person name="Shea T."/>
            <person name="Sisk P."/>
            <person name="Sykes S."/>
            <person name="Wortman J."/>
            <person name="Nusbaum C."/>
            <person name="Birren B."/>
        </authorList>
    </citation>
    <scope>NUCLEOTIDE SEQUENCE [LARGE SCALE GENOMIC DNA]</scope>
    <source>
        <strain evidence="3 4">CC31F</strain>
    </source>
</reference>
<dbReference type="OrthoDB" id="7560784at2"/>
<feature type="region of interest" description="Disordered" evidence="1">
    <location>
        <begin position="163"/>
        <end position="190"/>
    </location>
</feature>
<dbReference type="HOGENOM" id="CLU_110138_1_0_10"/>
<organism evidence="3 4">
    <name type="scientific">Bacteroides stercoris CC31F</name>
    <dbReference type="NCBI Taxonomy" id="1073351"/>
    <lineage>
        <taxon>Bacteria</taxon>
        <taxon>Pseudomonadati</taxon>
        <taxon>Bacteroidota</taxon>
        <taxon>Bacteroidia</taxon>
        <taxon>Bacteroidales</taxon>
        <taxon>Bacteroidaceae</taxon>
        <taxon>Bacteroides</taxon>
    </lineage>
</organism>
<dbReference type="InterPro" id="IPR025351">
    <property type="entry name" value="Pvc16_N"/>
</dbReference>
<proteinExistence type="predicted"/>
<dbReference type="AlphaFoldDB" id="S3YG06"/>
<evidence type="ECO:0000313" key="3">
    <source>
        <dbReference type="EMBL" id="EPH21276.1"/>
    </source>
</evidence>
<dbReference type="EMBL" id="ATFP01000013">
    <property type="protein sequence ID" value="EPH21276.1"/>
    <property type="molecule type" value="Genomic_DNA"/>
</dbReference>
<dbReference type="PATRIC" id="fig|1073351.3.peg.839"/>